<organism evidence="1 2">
    <name type="scientific">Ameca splendens</name>
    <dbReference type="NCBI Taxonomy" id="208324"/>
    <lineage>
        <taxon>Eukaryota</taxon>
        <taxon>Metazoa</taxon>
        <taxon>Chordata</taxon>
        <taxon>Craniata</taxon>
        <taxon>Vertebrata</taxon>
        <taxon>Euteleostomi</taxon>
        <taxon>Actinopterygii</taxon>
        <taxon>Neopterygii</taxon>
        <taxon>Teleostei</taxon>
        <taxon>Neoteleostei</taxon>
        <taxon>Acanthomorphata</taxon>
        <taxon>Ovalentaria</taxon>
        <taxon>Atherinomorphae</taxon>
        <taxon>Cyprinodontiformes</taxon>
        <taxon>Goodeidae</taxon>
        <taxon>Ameca</taxon>
    </lineage>
</organism>
<gene>
    <name evidence="1" type="ORF">AMECASPLE_009116</name>
</gene>
<proteinExistence type="predicted"/>
<dbReference type="Proteomes" id="UP001469553">
    <property type="component" value="Unassembled WGS sequence"/>
</dbReference>
<accession>A0ABV0XD77</accession>
<evidence type="ECO:0000313" key="2">
    <source>
        <dbReference type="Proteomes" id="UP001469553"/>
    </source>
</evidence>
<sequence>MTPNMNKLIIKASNNWHKNKCSWKDGICGIRKCSSQIRATECLFKTNLKQLKDLSFFENQIKPNPSFNKSYETPFCSHLILLTRLTKFWSETISTHQTLSSYTTTVRWY</sequence>
<reference evidence="1 2" key="1">
    <citation type="submission" date="2021-06" db="EMBL/GenBank/DDBJ databases">
        <authorList>
            <person name="Palmer J.M."/>
        </authorList>
    </citation>
    <scope>NUCLEOTIDE SEQUENCE [LARGE SCALE GENOMIC DNA]</scope>
    <source>
        <strain evidence="1 2">AS_MEX2019</strain>
        <tissue evidence="1">Muscle</tissue>
    </source>
</reference>
<name>A0ABV0XD77_9TELE</name>
<comment type="caution">
    <text evidence="1">The sequence shown here is derived from an EMBL/GenBank/DDBJ whole genome shotgun (WGS) entry which is preliminary data.</text>
</comment>
<keyword evidence="2" id="KW-1185">Reference proteome</keyword>
<dbReference type="EMBL" id="JAHRIP010000502">
    <property type="protein sequence ID" value="MEQ2279412.1"/>
    <property type="molecule type" value="Genomic_DNA"/>
</dbReference>
<evidence type="ECO:0000313" key="1">
    <source>
        <dbReference type="EMBL" id="MEQ2279412.1"/>
    </source>
</evidence>
<protein>
    <submittedName>
        <fullName evidence="1">Uncharacterized protein</fullName>
    </submittedName>
</protein>